<dbReference type="NCBIfam" id="NF043067">
    <property type="entry name" value="AAC_6p_group_E"/>
    <property type="match status" value="1"/>
</dbReference>
<evidence type="ECO:0000256" key="1">
    <source>
        <dbReference type="ARBA" id="ARBA00011738"/>
    </source>
</evidence>
<reference evidence="11 12" key="2">
    <citation type="journal article" date="2022" name="Mar. Drugs">
        <title>Bioassay-Guided Fractionation Leads to the Detection of Cholic Acid Generated by the Rare Thalassomonas sp.</title>
        <authorList>
            <person name="Pheiffer F."/>
            <person name="Schneider Y.K."/>
            <person name="Hansen E.H."/>
            <person name="Andersen J.H."/>
            <person name="Isaksson J."/>
            <person name="Busche T."/>
            <person name="R C."/>
            <person name="Kalinowski J."/>
            <person name="Zyl L.V."/>
            <person name="Trindade M."/>
        </authorList>
    </citation>
    <scope>NUCLEOTIDE SEQUENCE [LARGE SCALE GENOMIC DNA]</scope>
    <source>
        <strain evidence="11 12">XOM25</strain>
    </source>
</reference>
<dbReference type="Proteomes" id="UP000032352">
    <property type="component" value="Chromosome"/>
</dbReference>
<evidence type="ECO:0000256" key="6">
    <source>
        <dbReference type="ARBA" id="ARBA00023315"/>
    </source>
</evidence>
<evidence type="ECO:0000313" key="12">
    <source>
        <dbReference type="Proteomes" id="UP000032352"/>
    </source>
</evidence>
<evidence type="ECO:0000256" key="8">
    <source>
        <dbReference type="ARBA" id="ARBA00048923"/>
    </source>
</evidence>
<dbReference type="InterPro" id="IPR024170">
    <property type="entry name" value="Aminoglycoside_N6-AcTrfrase"/>
</dbReference>
<evidence type="ECO:0000256" key="2">
    <source>
        <dbReference type="ARBA" id="ARBA00012888"/>
    </source>
</evidence>
<name>A0AAE9Z4P5_9GAMM</name>
<protein>
    <recommendedName>
        <fullName evidence="3 9">Aminoglycoside N(6')-acetyltransferase type 1</fullName>
        <ecNumber evidence="2 9">2.3.1.82</ecNumber>
    </recommendedName>
    <alternativeName>
        <fullName evidence="7 9">Aminoglycoside resistance protein</fullName>
    </alternativeName>
</protein>
<evidence type="ECO:0000256" key="5">
    <source>
        <dbReference type="ARBA" id="ARBA00023251"/>
    </source>
</evidence>
<evidence type="ECO:0000313" key="11">
    <source>
        <dbReference type="EMBL" id="WDE06686.1"/>
    </source>
</evidence>
<dbReference type="InterPro" id="IPR000182">
    <property type="entry name" value="GNAT_dom"/>
</dbReference>
<evidence type="ECO:0000256" key="7">
    <source>
        <dbReference type="ARBA" id="ARBA00029660"/>
    </source>
</evidence>
<dbReference type="EC" id="2.3.1.82" evidence="2 9"/>
<dbReference type="GO" id="GO:0046677">
    <property type="term" value="P:response to antibiotic"/>
    <property type="evidence" value="ECO:0007669"/>
    <property type="project" value="UniProtKB-KW"/>
</dbReference>
<comment type="function">
    <text evidence="9">Catalyzes the transfer of an acetyl group from acetyl-CoA to the 6'-amino group of aminoglycoside molecules conferring resistance to antibiotics containing the purpurosamine ring.</text>
</comment>
<dbReference type="PROSITE" id="PS51186">
    <property type="entry name" value="GNAT"/>
    <property type="match status" value="1"/>
</dbReference>
<dbReference type="Pfam" id="PF00583">
    <property type="entry name" value="Acetyltransf_1"/>
    <property type="match status" value="1"/>
</dbReference>
<dbReference type="Gene3D" id="3.40.630.30">
    <property type="match status" value="1"/>
</dbReference>
<dbReference type="SUPFAM" id="SSF55729">
    <property type="entry name" value="Acyl-CoA N-acyltransferases (Nat)"/>
    <property type="match status" value="1"/>
</dbReference>
<evidence type="ECO:0000256" key="4">
    <source>
        <dbReference type="ARBA" id="ARBA00022679"/>
    </source>
</evidence>
<dbReference type="PANTHER" id="PTHR43072:SF23">
    <property type="entry name" value="UPF0039 PROTEIN C11D3.02C"/>
    <property type="match status" value="1"/>
</dbReference>
<keyword evidence="4 9" id="KW-0808">Transferase</keyword>
<evidence type="ECO:0000259" key="10">
    <source>
        <dbReference type="PROSITE" id="PS51186"/>
    </source>
</evidence>
<dbReference type="PIRSF" id="PIRSF000452">
    <property type="entry name" value="6-N-acetyltransf"/>
    <property type="match status" value="1"/>
</dbReference>
<evidence type="ECO:0000256" key="9">
    <source>
        <dbReference type="PIRNR" id="PIRNR000452"/>
    </source>
</evidence>
<dbReference type="PANTHER" id="PTHR43072">
    <property type="entry name" value="N-ACETYLTRANSFERASE"/>
    <property type="match status" value="1"/>
</dbReference>
<keyword evidence="5 9" id="KW-0046">Antibiotic resistance</keyword>
<comment type="catalytic activity">
    <reaction evidence="8 9">
        <text>kanamycin B + acetyl-CoA = N(6')-acetylkanamycin B + CoA + H(+)</text>
        <dbReference type="Rhea" id="RHEA:16449"/>
        <dbReference type="ChEBI" id="CHEBI:15378"/>
        <dbReference type="ChEBI" id="CHEBI:57287"/>
        <dbReference type="ChEBI" id="CHEBI:57288"/>
        <dbReference type="ChEBI" id="CHEBI:58390"/>
        <dbReference type="ChEBI" id="CHEBI:58549"/>
        <dbReference type="EC" id="2.3.1.82"/>
    </reaction>
</comment>
<dbReference type="GO" id="GO:0047663">
    <property type="term" value="F:aminoglycoside 6'-N-acetyltransferase activity"/>
    <property type="evidence" value="ECO:0007669"/>
    <property type="project" value="UniProtKB-EC"/>
</dbReference>
<dbReference type="RefSeq" id="WP_044840549.1">
    <property type="nucleotide sequence ID" value="NZ_CP059733.1"/>
</dbReference>
<evidence type="ECO:0000256" key="3">
    <source>
        <dbReference type="ARBA" id="ARBA00017677"/>
    </source>
</evidence>
<dbReference type="InterPro" id="IPR016181">
    <property type="entry name" value="Acyl_CoA_acyltransferase"/>
</dbReference>
<comment type="subunit">
    <text evidence="1 9">Homodimer.</text>
</comment>
<reference evidence="11 12" key="1">
    <citation type="journal article" date="2015" name="Genome Announc.">
        <title>Draft Genome Sequences of Marine Isolates of Thalassomonas viridans and Thalassomonas actiniarum.</title>
        <authorList>
            <person name="Olonade I."/>
            <person name="van Zyl L.J."/>
            <person name="Trindade M."/>
        </authorList>
    </citation>
    <scope>NUCLEOTIDE SEQUENCE [LARGE SCALE GENOMIC DNA]</scope>
    <source>
        <strain evidence="11 12">XOM25</strain>
    </source>
</reference>
<keyword evidence="6 9" id="KW-0012">Acyltransferase</keyword>
<dbReference type="AlphaFoldDB" id="A0AAE9Z4P5"/>
<feature type="domain" description="N-acetyltransferase" evidence="10">
    <location>
        <begin position="1"/>
        <end position="149"/>
    </location>
</feature>
<keyword evidence="12" id="KW-1185">Reference proteome</keyword>
<proteinExistence type="predicted"/>
<dbReference type="KEGG" id="tvd:SG34_007215"/>
<dbReference type="EMBL" id="CP059733">
    <property type="protein sequence ID" value="WDE06686.1"/>
    <property type="molecule type" value="Genomic_DNA"/>
</dbReference>
<gene>
    <name evidence="11" type="ORF">SG34_007215</name>
</gene>
<accession>A0AAE9Z4P5</accession>
<organism evidence="11 12">
    <name type="scientific">Thalassomonas viridans</name>
    <dbReference type="NCBI Taxonomy" id="137584"/>
    <lineage>
        <taxon>Bacteria</taxon>
        <taxon>Pseudomonadati</taxon>
        <taxon>Pseudomonadota</taxon>
        <taxon>Gammaproteobacteria</taxon>
        <taxon>Alteromonadales</taxon>
        <taxon>Colwelliaceae</taxon>
        <taxon>Thalassomonas</taxon>
    </lineage>
</organism>
<sequence>MKIREATRKDINDWSEMRTKLWPETDDGHLSEINSFFDEESIDIVKVYLAEEENEIVGFLELNIRNFAEGSRNASVPYVEAWYIKPEHQGKGFGKQLMEQAEYWALSLGFTELASDTEIDNALSIKLHKRMGFQETERIVCFLKSLKNT</sequence>
<dbReference type="CDD" id="cd04301">
    <property type="entry name" value="NAT_SF"/>
    <property type="match status" value="1"/>
</dbReference>